<dbReference type="GO" id="GO:0043565">
    <property type="term" value="F:sequence-specific DNA binding"/>
    <property type="evidence" value="ECO:0007669"/>
    <property type="project" value="InterPro"/>
</dbReference>
<keyword evidence="6" id="KW-1185">Reference proteome</keyword>
<evidence type="ECO:0000256" key="3">
    <source>
        <dbReference type="ARBA" id="ARBA00023163"/>
    </source>
</evidence>
<feature type="domain" description="HTH araC/xylS-type" evidence="4">
    <location>
        <begin position="223"/>
        <end position="305"/>
    </location>
</feature>
<keyword evidence="1" id="KW-0805">Transcription regulation</keyword>
<keyword evidence="3" id="KW-0804">Transcription</keyword>
<dbReference type="OrthoDB" id="9793400at2"/>
<dbReference type="Proteomes" id="UP000320653">
    <property type="component" value="Unassembled WGS sequence"/>
</dbReference>
<accession>A0A561QPF2</accession>
<organism evidence="5 6">
    <name type="scientific">Neorhizobium alkalisoli</name>
    <dbReference type="NCBI Taxonomy" id="528178"/>
    <lineage>
        <taxon>Bacteria</taxon>
        <taxon>Pseudomonadati</taxon>
        <taxon>Pseudomonadota</taxon>
        <taxon>Alphaproteobacteria</taxon>
        <taxon>Hyphomicrobiales</taxon>
        <taxon>Rhizobiaceae</taxon>
        <taxon>Rhizobium/Agrobacterium group</taxon>
        <taxon>Neorhizobium</taxon>
    </lineage>
</organism>
<evidence type="ECO:0000259" key="4">
    <source>
        <dbReference type="PROSITE" id="PS01124"/>
    </source>
</evidence>
<dbReference type="Gene3D" id="1.10.10.60">
    <property type="entry name" value="Homeodomain-like"/>
    <property type="match status" value="2"/>
</dbReference>
<evidence type="ECO:0000313" key="6">
    <source>
        <dbReference type="Proteomes" id="UP000320653"/>
    </source>
</evidence>
<evidence type="ECO:0000256" key="2">
    <source>
        <dbReference type="ARBA" id="ARBA00023125"/>
    </source>
</evidence>
<dbReference type="RefSeq" id="WP_145639932.1">
    <property type="nucleotide sequence ID" value="NZ_VIWP01000005.1"/>
</dbReference>
<comment type="caution">
    <text evidence="5">The sequence shown here is derived from an EMBL/GenBank/DDBJ whole genome shotgun (WGS) entry which is preliminary data.</text>
</comment>
<dbReference type="PANTHER" id="PTHR46796:SF14">
    <property type="entry name" value="TRANSCRIPTIONAL REGULATORY PROTEIN"/>
    <property type="match status" value="1"/>
</dbReference>
<dbReference type="SMART" id="SM00342">
    <property type="entry name" value="HTH_ARAC"/>
    <property type="match status" value="1"/>
</dbReference>
<dbReference type="InterPro" id="IPR050204">
    <property type="entry name" value="AraC_XylS_family_regulators"/>
</dbReference>
<proteinExistence type="predicted"/>
<dbReference type="PROSITE" id="PS01124">
    <property type="entry name" value="HTH_ARAC_FAMILY_2"/>
    <property type="match status" value="1"/>
</dbReference>
<reference evidence="5 6" key="1">
    <citation type="submission" date="2019-06" db="EMBL/GenBank/DDBJ databases">
        <title>Sorghum-associated microbial communities from plants grown in Nebraska, USA.</title>
        <authorList>
            <person name="Schachtman D."/>
        </authorList>
    </citation>
    <scope>NUCLEOTIDE SEQUENCE [LARGE SCALE GENOMIC DNA]</scope>
    <source>
        <strain evidence="5 6">1225</strain>
    </source>
</reference>
<dbReference type="Pfam" id="PF12833">
    <property type="entry name" value="HTH_18"/>
    <property type="match status" value="1"/>
</dbReference>
<sequence>MQPSSFGFQPGNGAGRDAFGCQHHGLADDAHIAGGHIDFFRKGSRAGAPGLVETPASDRGFLAGISLAGDHHRRIFSQHHSRLHEFDANSVYLWRFDEDYKADLQGSFDFILMEVSTASLDIMAEEADARGVTELRQTVAEVDPLLGGLVRSLFSTMVPKAGYKVAPHNTLLADELCTAVAIHLVHHYGNGRFGSTDRRRRLSERQETRSKEILDASPCGTGIETLAGETGMSGRAFIEAFRETVGMTPHRWATRRMIEKAQSLLGRAGLSPVAVGKACGFADLIEFEQAFRNATGLGPADWQRASRS</sequence>
<gene>
    <name evidence="5" type="ORF">FHW37_105371</name>
</gene>
<protein>
    <submittedName>
        <fullName evidence="5">AraC-like DNA-binding protein</fullName>
    </submittedName>
</protein>
<dbReference type="InterPro" id="IPR018060">
    <property type="entry name" value="HTH_AraC"/>
</dbReference>
<dbReference type="PANTHER" id="PTHR46796">
    <property type="entry name" value="HTH-TYPE TRANSCRIPTIONAL ACTIVATOR RHAS-RELATED"/>
    <property type="match status" value="1"/>
</dbReference>
<dbReference type="GO" id="GO:0003700">
    <property type="term" value="F:DNA-binding transcription factor activity"/>
    <property type="evidence" value="ECO:0007669"/>
    <property type="project" value="InterPro"/>
</dbReference>
<dbReference type="AlphaFoldDB" id="A0A561QPF2"/>
<dbReference type="EMBL" id="VIWP01000005">
    <property type="protein sequence ID" value="TWF52271.1"/>
    <property type="molecule type" value="Genomic_DNA"/>
</dbReference>
<keyword evidence="2 5" id="KW-0238">DNA-binding</keyword>
<name>A0A561QPF2_9HYPH</name>
<evidence type="ECO:0000313" key="5">
    <source>
        <dbReference type="EMBL" id="TWF52271.1"/>
    </source>
</evidence>
<evidence type="ECO:0000256" key="1">
    <source>
        <dbReference type="ARBA" id="ARBA00023015"/>
    </source>
</evidence>